<accession>A0AA40F468</accession>
<reference evidence="1" key="1">
    <citation type="submission" date="2023-06" db="EMBL/GenBank/DDBJ databases">
        <title>Genome-scale phylogeny and comparative genomics of the fungal order Sordariales.</title>
        <authorList>
            <consortium name="Lawrence Berkeley National Laboratory"/>
            <person name="Hensen N."/>
            <person name="Bonometti L."/>
            <person name="Westerberg I."/>
            <person name="Brannstrom I.O."/>
            <person name="Guillou S."/>
            <person name="Cros-Aarteil S."/>
            <person name="Calhoun S."/>
            <person name="Haridas S."/>
            <person name="Kuo A."/>
            <person name="Mondo S."/>
            <person name="Pangilinan J."/>
            <person name="Riley R."/>
            <person name="LaButti K."/>
            <person name="Andreopoulos B."/>
            <person name="Lipzen A."/>
            <person name="Chen C."/>
            <person name="Yanf M."/>
            <person name="Daum C."/>
            <person name="Ng V."/>
            <person name="Clum A."/>
            <person name="Steindorff A."/>
            <person name="Ohm R."/>
            <person name="Martin F."/>
            <person name="Silar P."/>
            <person name="Natvig D."/>
            <person name="Lalanne C."/>
            <person name="Gautier V."/>
            <person name="Ament-velasquez S.L."/>
            <person name="Kruys A."/>
            <person name="Hutchinson M.I."/>
            <person name="Powell A.J."/>
            <person name="Barry K."/>
            <person name="Miller A.N."/>
            <person name="Grigoriev I.V."/>
            <person name="Debuchy R."/>
            <person name="Gladieux P."/>
            <person name="Thoren M.H."/>
            <person name="Johannesson H."/>
        </authorList>
    </citation>
    <scope>NUCLEOTIDE SEQUENCE</scope>
    <source>
        <strain evidence="1">SMH3187-1</strain>
    </source>
</reference>
<comment type="caution">
    <text evidence="1">The sequence shown here is derived from an EMBL/GenBank/DDBJ whole genome shotgun (WGS) entry which is preliminary data.</text>
</comment>
<evidence type="ECO:0000313" key="2">
    <source>
        <dbReference type="Proteomes" id="UP001172155"/>
    </source>
</evidence>
<sequence>MSLLGAPGGQAAPEALSVANAVAPAVLGGVLTGFLPHVTTLIVNVWDKIGVDCDTIGRKRTIVMMEEKARAGYVQRSKKVNIAIWNMHLHEDHHFEDIIESDIVPMGNGGGFRIVTFLGAG</sequence>
<dbReference type="AlphaFoldDB" id="A0AA40F468"/>
<organism evidence="1 2">
    <name type="scientific">Schizothecium vesticola</name>
    <dbReference type="NCBI Taxonomy" id="314040"/>
    <lineage>
        <taxon>Eukaryota</taxon>
        <taxon>Fungi</taxon>
        <taxon>Dikarya</taxon>
        <taxon>Ascomycota</taxon>
        <taxon>Pezizomycotina</taxon>
        <taxon>Sordariomycetes</taxon>
        <taxon>Sordariomycetidae</taxon>
        <taxon>Sordariales</taxon>
        <taxon>Schizotheciaceae</taxon>
        <taxon>Schizothecium</taxon>
    </lineage>
</organism>
<name>A0AA40F468_9PEZI</name>
<dbReference type="Proteomes" id="UP001172155">
    <property type="component" value="Unassembled WGS sequence"/>
</dbReference>
<evidence type="ECO:0000313" key="1">
    <source>
        <dbReference type="EMBL" id="KAK0750744.1"/>
    </source>
</evidence>
<dbReference type="EMBL" id="JAUKUD010000002">
    <property type="protein sequence ID" value="KAK0750744.1"/>
    <property type="molecule type" value="Genomic_DNA"/>
</dbReference>
<gene>
    <name evidence="1" type="ORF">B0T18DRAFT_386983</name>
</gene>
<keyword evidence="2" id="KW-1185">Reference proteome</keyword>
<proteinExistence type="predicted"/>
<protein>
    <submittedName>
        <fullName evidence="1">Uncharacterized protein</fullName>
    </submittedName>
</protein>